<dbReference type="EMBL" id="DS480380">
    <property type="protein sequence ID" value="EDO19262.1"/>
    <property type="molecule type" value="Genomic_DNA"/>
</dbReference>
<evidence type="ECO:0000259" key="1">
    <source>
        <dbReference type="Pfam" id="PF00485"/>
    </source>
</evidence>
<keyword evidence="3" id="KW-1185">Reference proteome</keyword>
<dbReference type="eggNOG" id="KOG4203">
    <property type="taxonomic scope" value="Eukaryota"/>
</dbReference>
<dbReference type="InterPro" id="IPR027417">
    <property type="entry name" value="P-loop_NTPase"/>
</dbReference>
<dbReference type="STRING" id="436907.A7TEF5"/>
<dbReference type="PhylomeDB" id="A7TEF5"/>
<dbReference type="OrthoDB" id="738517at2759"/>
<dbReference type="Pfam" id="PF00485">
    <property type="entry name" value="PRK"/>
    <property type="match status" value="1"/>
</dbReference>
<dbReference type="AlphaFoldDB" id="A7TEF5"/>
<dbReference type="Proteomes" id="UP000000267">
    <property type="component" value="Unassembled WGS sequence"/>
</dbReference>
<dbReference type="RefSeq" id="XP_001647120.1">
    <property type="nucleotide sequence ID" value="XM_001647070.1"/>
</dbReference>
<organism evidence="3">
    <name type="scientific">Vanderwaltozyma polyspora (strain ATCC 22028 / DSM 70294 / BCRC 21397 / CBS 2163 / NBRC 10782 / NRRL Y-8283 / UCD 57-17)</name>
    <name type="common">Kluyveromyces polysporus</name>
    <dbReference type="NCBI Taxonomy" id="436907"/>
    <lineage>
        <taxon>Eukaryota</taxon>
        <taxon>Fungi</taxon>
        <taxon>Dikarya</taxon>
        <taxon>Ascomycota</taxon>
        <taxon>Saccharomycotina</taxon>
        <taxon>Saccharomycetes</taxon>
        <taxon>Saccharomycetales</taxon>
        <taxon>Saccharomycetaceae</taxon>
        <taxon>Vanderwaltozyma</taxon>
    </lineage>
</organism>
<gene>
    <name evidence="2" type="ORF">Kpol_1036p4</name>
</gene>
<sequence>MKEDSRGKIIVSIGGGHATGSVELANVIRQSLVKKYKQSDIRIIDLDSKVDKLNRKYSNADFDFESLYVELTTNDKDNVGKNEQGDDPCEIIFVCGCYSLYDEKIRSISKLKVYLDSDADKRLINLIQFNKIETPTELSGLLSEYMDNLRDEMIKHIEPTRVYADLIIPYTNETIGSAIMLDGISKVIEELKGNDKVINLEHNKIPLLNFEAERIDVQKSRYYDLS</sequence>
<dbReference type="OMA" id="EPICINI"/>
<feature type="domain" description="Phosphoribulokinase/uridine kinase" evidence="1">
    <location>
        <begin position="79"/>
        <end position="171"/>
    </location>
</feature>
<accession>A7TEF5</accession>
<protein>
    <recommendedName>
        <fullName evidence="1">Phosphoribulokinase/uridine kinase domain-containing protein</fullName>
    </recommendedName>
</protein>
<dbReference type="GeneID" id="5547595"/>
<dbReference type="InParanoid" id="A7TEF5"/>
<dbReference type="FunCoup" id="A7TEF5">
    <property type="interactions" value="246"/>
</dbReference>
<evidence type="ECO:0000313" key="3">
    <source>
        <dbReference type="Proteomes" id="UP000000267"/>
    </source>
</evidence>
<proteinExistence type="predicted"/>
<dbReference type="KEGG" id="vpo:Kpol_1036p4"/>
<dbReference type="HOGENOM" id="CLU_021278_1_0_1"/>
<dbReference type="SUPFAM" id="SSF52540">
    <property type="entry name" value="P-loop containing nucleoside triphosphate hydrolases"/>
    <property type="match status" value="1"/>
</dbReference>
<evidence type="ECO:0000313" key="2">
    <source>
        <dbReference type="EMBL" id="EDO19262.1"/>
    </source>
</evidence>
<name>A7TEF5_VANPO</name>
<reference evidence="2 3" key="1">
    <citation type="journal article" date="2007" name="Proc. Natl. Acad. Sci. U.S.A.">
        <title>Independent sorting-out of thousands of duplicated gene pairs in two yeast species descended from a whole-genome duplication.</title>
        <authorList>
            <person name="Scannell D.R."/>
            <person name="Frank A.C."/>
            <person name="Conant G.C."/>
            <person name="Byrne K.P."/>
            <person name="Woolfit M."/>
            <person name="Wolfe K.H."/>
        </authorList>
    </citation>
    <scope>NUCLEOTIDE SEQUENCE [LARGE SCALE GENOMIC DNA]</scope>
    <source>
        <strain evidence="3">ATCC 22028 / DSM 70294 / BCRC 21397 / CBS 2163 / NBRC 10782 / NRRL Y-8283 / UCD 57-17</strain>
    </source>
</reference>
<dbReference type="Gene3D" id="3.40.50.300">
    <property type="entry name" value="P-loop containing nucleotide triphosphate hydrolases"/>
    <property type="match status" value="1"/>
</dbReference>
<dbReference type="GO" id="GO:0016301">
    <property type="term" value="F:kinase activity"/>
    <property type="evidence" value="ECO:0007669"/>
    <property type="project" value="InterPro"/>
</dbReference>
<dbReference type="InterPro" id="IPR006083">
    <property type="entry name" value="PRK/URK"/>
</dbReference>
<dbReference type="GO" id="GO:0005524">
    <property type="term" value="F:ATP binding"/>
    <property type="evidence" value="ECO:0007669"/>
    <property type="project" value="InterPro"/>
</dbReference>